<dbReference type="Proteomes" id="UP000261739">
    <property type="component" value="Unassembled WGS sequence"/>
</dbReference>
<organism evidence="3 4">
    <name type="scientific">Corynebacterium nuruki</name>
    <dbReference type="NCBI Taxonomy" id="1032851"/>
    <lineage>
        <taxon>Bacteria</taxon>
        <taxon>Bacillati</taxon>
        <taxon>Actinomycetota</taxon>
        <taxon>Actinomycetes</taxon>
        <taxon>Mycobacteriales</taxon>
        <taxon>Corynebacteriaceae</taxon>
        <taxon>Corynebacterium</taxon>
    </lineage>
</organism>
<dbReference type="InterPro" id="IPR036188">
    <property type="entry name" value="FAD/NAD-bd_sf"/>
</dbReference>
<dbReference type="InterPro" id="IPR038732">
    <property type="entry name" value="HpyO/CreE_NAD-binding"/>
</dbReference>
<dbReference type="RefSeq" id="WP_273051437.1">
    <property type="nucleotide sequence ID" value="NZ_DAITTW010000064.1"/>
</dbReference>
<evidence type="ECO:0000313" key="4">
    <source>
        <dbReference type="Proteomes" id="UP000261739"/>
    </source>
</evidence>
<reference evidence="3 4" key="1">
    <citation type="journal article" date="2018" name="Nat. Biotechnol.">
        <title>A standardized bacterial taxonomy based on genome phylogeny substantially revises the tree of life.</title>
        <authorList>
            <person name="Parks D.H."/>
            <person name="Chuvochina M."/>
            <person name="Waite D.W."/>
            <person name="Rinke C."/>
            <person name="Skarshewski A."/>
            <person name="Chaumeil P.A."/>
            <person name="Hugenholtz P."/>
        </authorList>
    </citation>
    <scope>NUCLEOTIDE SEQUENCE [LARGE SCALE GENOMIC DNA]</scope>
    <source>
        <strain evidence="3">UBA11247</strain>
    </source>
</reference>
<evidence type="ECO:0000256" key="1">
    <source>
        <dbReference type="SAM" id="MobiDB-lite"/>
    </source>
</evidence>
<dbReference type="AlphaFoldDB" id="A0A3D4SY92"/>
<protein>
    <recommendedName>
        <fullName evidence="2">FAD-dependent urate hydroxylase HpyO/Asp monooxygenase CreE-like FAD/NAD(P)-binding domain-containing protein</fullName>
    </recommendedName>
</protein>
<sequence>MSRTLVIVGAGPRTTGILLALAALPPQAGPAVDIHVVDPYPAGPGRIWRDDQPAEVWMNNTSDEITVYADGDPGVPAAVPGPGLADWAGGRRFVPRREAAGYLRDAFGRAVAALTAPASHPGVTVTEHRTRAEHVTPADGGVRQVRLADGTELRADVVLLAQGHLDVDQGDPGDPGTVGEGHTPPGYTVDQDFSGLPAGQDVLVRGFGLAFIDLMEMLTEGRGGRFEHRTGHSAGDAARELVPTYVPSGREPVLWVGSRRGVPYRSKPVDGPPTVELRHLVPATLDRVPRTSDGTLAPGHLRRLLSAELHSQWSAVTDDALDLHRIDRPLDGLAFPGRHAVEREVEQIALTNLIRATDRRHPQDGVLYSTLVASYFVLHALLAEGLLDEEDRALVARVEGSFSYVCSGPPPERLGNLLALHRAGLVRFLGPDTRFRRNADGGPRFRADSPVVGGDPVTADHLVDARLAQVTVPSVTDPVLRGLLADGDLVAGTGASGAADSVFVVDADNRAVGADGVACDGLFLVGPSTSDPVREGFGRPGQRTRVFPANRRVAEAVAGALAGDRTLSAPGTV</sequence>
<evidence type="ECO:0000313" key="3">
    <source>
        <dbReference type="EMBL" id="HCT14239.1"/>
    </source>
</evidence>
<name>A0A3D4SY92_9CORY</name>
<evidence type="ECO:0000259" key="2">
    <source>
        <dbReference type="Pfam" id="PF13454"/>
    </source>
</evidence>
<feature type="region of interest" description="Disordered" evidence="1">
    <location>
        <begin position="167"/>
        <end position="186"/>
    </location>
</feature>
<gene>
    <name evidence="3" type="ORF">DIW82_05430</name>
</gene>
<dbReference type="SUPFAM" id="SSF51905">
    <property type="entry name" value="FAD/NAD(P)-binding domain"/>
    <property type="match status" value="1"/>
</dbReference>
<dbReference type="PANTHER" id="PTHR40254">
    <property type="entry name" value="BLR0577 PROTEIN"/>
    <property type="match status" value="1"/>
</dbReference>
<accession>A0A3D4SY92</accession>
<feature type="domain" description="FAD-dependent urate hydroxylase HpyO/Asp monooxygenase CreE-like FAD/NAD(P)-binding" evidence="2">
    <location>
        <begin position="6"/>
        <end position="164"/>
    </location>
</feature>
<proteinExistence type="predicted"/>
<dbReference type="EMBL" id="DQID01000148">
    <property type="protein sequence ID" value="HCT14239.1"/>
    <property type="molecule type" value="Genomic_DNA"/>
</dbReference>
<dbReference type="InterPro" id="IPR052189">
    <property type="entry name" value="L-asp_N-monooxygenase_NS-form"/>
</dbReference>
<dbReference type="STRING" id="863239.GCA_000213935_01587"/>
<dbReference type="PANTHER" id="PTHR40254:SF1">
    <property type="entry name" value="BLR0577 PROTEIN"/>
    <property type="match status" value="1"/>
</dbReference>
<dbReference type="Pfam" id="PF13454">
    <property type="entry name" value="NAD_binding_9"/>
    <property type="match status" value="1"/>
</dbReference>
<comment type="caution">
    <text evidence="3">The sequence shown here is derived from an EMBL/GenBank/DDBJ whole genome shotgun (WGS) entry which is preliminary data.</text>
</comment>